<comment type="caution">
    <text evidence="1">The sequence shown here is derived from an EMBL/GenBank/DDBJ whole genome shotgun (WGS) entry which is preliminary data.</text>
</comment>
<dbReference type="EMBL" id="BLRY01000135">
    <property type="protein sequence ID" value="GFP28186.1"/>
    <property type="molecule type" value="Genomic_DNA"/>
</dbReference>
<evidence type="ECO:0000313" key="4">
    <source>
        <dbReference type="Proteomes" id="UP000591948"/>
    </source>
</evidence>
<evidence type="ECO:0000313" key="1">
    <source>
        <dbReference type="EMBL" id="GFP28186.1"/>
    </source>
</evidence>
<dbReference type="RefSeq" id="WP_176229373.1">
    <property type="nucleotide sequence ID" value="NZ_BLRY01000135.1"/>
</dbReference>
<evidence type="ECO:0000313" key="3">
    <source>
        <dbReference type="Proteomes" id="UP000576480"/>
    </source>
</evidence>
<protein>
    <recommendedName>
        <fullName evidence="5">Quinate 5-dehydrogenase</fullName>
    </recommendedName>
</protein>
<accession>A0A6V8PBE8</accession>
<evidence type="ECO:0000313" key="2">
    <source>
        <dbReference type="EMBL" id="GFP34639.1"/>
    </source>
</evidence>
<dbReference type="Proteomes" id="UP000591948">
    <property type="component" value="Unassembled WGS sequence"/>
</dbReference>
<evidence type="ECO:0008006" key="5">
    <source>
        <dbReference type="Google" id="ProtNLM"/>
    </source>
</evidence>
<sequence>MRRIVSVSLGSSKRDHRASLNILGQDFVVERIGTDGNMARAIELLRSLDGQVDVFGLGGIDLYLCAGGRKYAIRDALKMRKAVVKSRVVDGSGLKNSLEYDVIKEVDRNLGPLRGKKALQVSSVDNRFGMAEALTEVGCQTTFGDFIFGLGIPIPLRSLRAVKIVAWMLLPLATKLPFRILYPLGSEQEKEPKKKYLKYYRDADILAGDFLYIRRYLPLDLKGKWIITNTTTSEDVELLRSRGAELLITTTPAFEGRSFGTNVIEAILVSLLEKPPEMLQPEDYRTMLGKIGFQPQILKLQSCPL</sequence>
<organism evidence="1 4">
    <name type="scientific">Candidatus Hakubella thermalkaliphila</name>
    <dbReference type="NCBI Taxonomy" id="2754717"/>
    <lineage>
        <taxon>Bacteria</taxon>
        <taxon>Bacillati</taxon>
        <taxon>Actinomycetota</taxon>
        <taxon>Actinomycetota incertae sedis</taxon>
        <taxon>Candidatus Hakubellales</taxon>
        <taxon>Candidatus Hakubellaceae</taxon>
        <taxon>Candidatus Hakubella</taxon>
    </lineage>
</organism>
<dbReference type="AlphaFoldDB" id="A0A6V8PBE8"/>
<dbReference type="Proteomes" id="UP000576480">
    <property type="component" value="Unassembled WGS sequence"/>
</dbReference>
<gene>
    <name evidence="1" type="ORF">HKBW3S33_01603</name>
    <name evidence="2" type="ORF">HKBW3S43_00432</name>
</gene>
<dbReference type="EMBL" id="BLSB01000014">
    <property type="protein sequence ID" value="GFP34639.1"/>
    <property type="molecule type" value="Genomic_DNA"/>
</dbReference>
<proteinExistence type="predicted"/>
<reference evidence="3 4" key="1">
    <citation type="journal article" date="2020" name="Front. Microbiol.">
        <title>Single-cell genomics of novel Actinobacteria with the Wood-Ljungdahl pathway discovered in a serpentinizing system.</title>
        <authorList>
            <person name="Merino N."/>
            <person name="Kawai M."/>
            <person name="Boyd E.S."/>
            <person name="Colman D.R."/>
            <person name="McGlynn S.E."/>
            <person name="Nealson K.H."/>
            <person name="Kurokawa K."/>
            <person name="Hongoh Y."/>
        </authorList>
    </citation>
    <scope>NUCLEOTIDE SEQUENCE [LARGE SCALE GENOMIC DNA]</scope>
    <source>
        <strain evidence="1 4">S33</strain>
        <strain evidence="2 3">S43</strain>
    </source>
</reference>
<keyword evidence="4" id="KW-1185">Reference proteome</keyword>
<name>A0A6V8PBE8_9ACTN</name>